<evidence type="ECO:0000313" key="12">
    <source>
        <dbReference type="RefSeq" id="XP_030643650.1"/>
    </source>
</evidence>
<evidence type="ECO:0000256" key="6">
    <source>
        <dbReference type="SAM" id="SignalP"/>
    </source>
</evidence>
<reference evidence="11" key="1">
    <citation type="submission" date="2024-06" db="UniProtKB">
        <authorList>
            <consortium name="RefSeq"/>
        </authorList>
    </citation>
    <scope>NUCLEOTIDE SEQUENCE [LARGE SCALE GENOMIC DNA]</scope>
</reference>
<feature type="region of interest" description="Disordered" evidence="5">
    <location>
        <begin position="437"/>
        <end position="461"/>
    </location>
</feature>
<feature type="signal peptide" evidence="6">
    <location>
        <begin position="1"/>
        <end position="24"/>
    </location>
</feature>
<reference evidence="12" key="2">
    <citation type="submission" date="2025-08" db="UniProtKB">
        <authorList>
            <consortium name="RefSeq"/>
        </authorList>
    </citation>
    <scope>IDENTIFICATION</scope>
</reference>
<dbReference type="RefSeq" id="XP_030643650.1">
    <property type="nucleotide sequence ID" value="XM_030787790.1"/>
</dbReference>
<dbReference type="InterPro" id="IPR052577">
    <property type="entry name" value="VWA7"/>
</dbReference>
<feature type="domain" description="VWA7 Ig-like" evidence="8">
    <location>
        <begin position="718"/>
        <end position="816"/>
    </location>
</feature>
<dbReference type="GO" id="GO:0005576">
    <property type="term" value="C:extracellular region"/>
    <property type="evidence" value="ECO:0007669"/>
    <property type="project" value="UniProtKB-SubCell"/>
</dbReference>
<dbReference type="InterPro" id="IPR057615">
    <property type="entry name" value="Ig_VWA7"/>
</dbReference>
<dbReference type="AlphaFoldDB" id="A0A6J2WDV1"/>
<accession>A0A6J2WDV1</accession>
<feature type="domain" description="Hemicentin/VWA7 galactose-binding" evidence="7">
    <location>
        <begin position="505"/>
        <end position="602"/>
    </location>
</feature>
<dbReference type="OrthoDB" id="301415at2759"/>
<dbReference type="Pfam" id="PF25106">
    <property type="entry name" value="VWA_4"/>
    <property type="match status" value="1"/>
</dbReference>
<protein>
    <submittedName>
        <fullName evidence="12">von Willebrand factor A domain-containing protein 7-like</fullName>
    </submittedName>
</protein>
<evidence type="ECO:0000256" key="4">
    <source>
        <dbReference type="ARBA" id="ARBA00023180"/>
    </source>
</evidence>
<dbReference type="SUPFAM" id="SSF53300">
    <property type="entry name" value="vWA-like"/>
    <property type="match status" value="1"/>
</dbReference>
<dbReference type="InParanoid" id="A0A6J2WDV1"/>
<organism evidence="11 12">
    <name type="scientific">Chanos chanos</name>
    <name type="common">Milkfish</name>
    <name type="synonym">Mugil chanos</name>
    <dbReference type="NCBI Taxonomy" id="29144"/>
    <lineage>
        <taxon>Eukaryota</taxon>
        <taxon>Metazoa</taxon>
        <taxon>Chordata</taxon>
        <taxon>Craniata</taxon>
        <taxon>Vertebrata</taxon>
        <taxon>Euteleostomi</taxon>
        <taxon>Actinopterygii</taxon>
        <taxon>Neopterygii</taxon>
        <taxon>Teleostei</taxon>
        <taxon>Ostariophysi</taxon>
        <taxon>Gonorynchiformes</taxon>
        <taxon>Chanidae</taxon>
        <taxon>Chanos</taxon>
    </lineage>
</organism>
<dbReference type="Gene3D" id="3.40.50.410">
    <property type="entry name" value="von Willebrand factor, type A domain"/>
    <property type="match status" value="1"/>
</dbReference>
<evidence type="ECO:0000259" key="8">
    <source>
        <dbReference type="Pfam" id="PF23619"/>
    </source>
</evidence>
<feature type="domain" description="VWA7 N-terminal" evidence="10">
    <location>
        <begin position="68"/>
        <end position="296"/>
    </location>
</feature>
<keyword evidence="4" id="KW-0325">Glycoprotein</keyword>
<keyword evidence="11" id="KW-1185">Reference proteome</keyword>
<dbReference type="PANTHER" id="PTHR14905:SF18">
    <property type="entry name" value="VON WILLEBRAND FACTOR A DOMAIN-CONTAINING 10, TANDEM DUPLICATE 1-RELATED"/>
    <property type="match status" value="1"/>
</dbReference>
<feature type="chain" id="PRO_5026943055" evidence="6">
    <location>
        <begin position="25"/>
        <end position="973"/>
    </location>
</feature>
<feature type="domain" description="VWA7 N-terminal" evidence="10">
    <location>
        <begin position="925"/>
        <end position="969"/>
    </location>
</feature>
<evidence type="ECO:0000259" key="7">
    <source>
        <dbReference type="Pfam" id="PF23560"/>
    </source>
</evidence>
<proteinExistence type="predicted"/>
<dbReference type="Pfam" id="PF25107">
    <property type="entry name" value="VWA7_N"/>
    <property type="match status" value="2"/>
</dbReference>
<gene>
    <name evidence="12" type="primary">LOC115823763</name>
</gene>
<keyword evidence="3 6" id="KW-0732">Signal</keyword>
<sequence>MSCQTTAAVIFFILLFSTVRVTFAFNVLFTSSQKHQDITTNAILQKTAEVCQEQARRAGRDFVMPFPLTVDSVTEACSVSELRKSFQMVVSKIKDSNALVDYRHISDEEYHFDSETFLKGRDLITRGVATIKANLRLKNYESARDKLGEILHTLQDFYSHSNWIELGNKFPYSNLIRPNLTMDNIADRNTPTCRSCNGSNCDENILESIIWEKKLTSGYFEVSNSSHFSSKKPNGKCSHGGFYDRTSRTEPTGGINKDTFDSDHGKLHLQAADVATAATAELLEDIRGAVGDSEFLRFMGITQSPSVLCFVIDTTGSMGDDIDEVKRVTSFIIDSKRGTTDEPSAYIFVPFNDPSFGPLTRTTDPDEFKAQINALSVFGGGDEPDMCLSGLRLALAGAPPESEIFVFTDASAKDRDLKSTVLALIESTKSRVNFLLTKPSSSRRRRSSDGEQDQSQRFTTRLSNPLNQLYQGLSEASGGQAIEVTKATLPQATSIVVDTSSSALVTLLQAVRNPPKAENFSVLVDASVKNLTVYITGNSPSFTITSPSGISQNETESDGALGDIQTVGNFYRVQLNSQNQTGIWQISINSAQPYTIKVTGQSVIDFLFNFVEIIQEPAPAYAVLDSRPKADGNTTLLVTVTGGESVKLTEVALVEASGSGVVNGTLQDVGGGDYLVTVTLVPAEKFVVRVRGESTLSRSTPNIFQRQSSTQLSPSNISITTQVDGTWEPGTNLSVGFTVSTGDSGGNLTVRAWDDHEFLTHLPESLTLDSAGSASGTVTLTAPSDTPSGTDVTLTIEVDTPGASDSNFAMLHLSLVAKVTDITPPVCEIVSINANCSSNCSLSNLTDGNGTGIQSLTVWQGNGNLTTTIVADGDINVTLASYVASCCSEDFELVAADEVGNAGTCFRFIRATVPPSTSTPSPLARECSHGGVADLPSRIELTGGINKDGFGSEYESLHLQAANAAISAHIRHQ</sequence>
<comment type="subcellular location">
    <subcellularLocation>
        <location evidence="1">Secreted</location>
    </subcellularLocation>
</comment>
<dbReference type="InterPro" id="IPR056862">
    <property type="entry name" value="VWA7_N"/>
</dbReference>
<dbReference type="Pfam" id="PF23560">
    <property type="entry name" value="GBD_Hemicentin"/>
    <property type="match status" value="1"/>
</dbReference>
<dbReference type="Proteomes" id="UP000504632">
    <property type="component" value="Chromosome 11"/>
</dbReference>
<evidence type="ECO:0000256" key="3">
    <source>
        <dbReference type="ARBA" id="ARBA00022729"/>
    </source>
</evidence>
<evidence type="ECO:0000259" key="10">
    <source>
        <dbReference type="Pfam" id="PF25107"/>
    </source>
</evidence>
<dbReference type="PANTHER" id="PTHR14905">
    <property type="entry name" value="NG37"/>
    <property type="match status" value="1"/>
</dbReference>
<dbReference type="InterPro" id="IPR036465">
    <property type="entry name" value="vWFA_dom_sf"/>
</dbReference>
<evidence type="ECO:0000259" key="9">
    <source>
        <dbReference type="Pfam" id="PF25106"/>
    </source>
</evidence>
<name>A0A6J2WDV1_CHACN</name>
<evidence type="ECO:0000256" key="2">
    <source>
        <dbReference type="ARBA" id="ARBA00022525"/>
    </source>
</evidence>
<keyword evidence="2" id="KW-0964">Secreted</keyword>
<feature type="domain" description="Hemicentin-1-like von Willebrand factor A" evidence="9">
    <location>
        <begin position="308"/>
        <end position="486"/>
    </location>
</feature>
<evidence type="ECO:0000256" key="5">
    <source>
        <dbReference type="SAM" id="MobiDB-lite"/>
    </source>
</evidence>
<evidence type="ECO:0000256" key="1">
    <source>
        <dbReference type="ARBA" id="ARBA00004613"/>
    </source>
</evidence>
<evidence type="ECO:0000313" key="11">
    <source>
        <dbReference type="Proteomes" id="UP000504632"/>
    </source>
</evidence>
<dbReference type="Pfam" id="PF23619">
    <property type="entry name" value="Ig_VWA7"/>
    <property type="match status" value="1"/>
</dbReference>
<dbReference type="InterPro" id="IPR056861">
    <property type="entry name" value="HMCN1-like_VWA"/>
</dbReference>
<dbReference type="GeneID" id="115823763"/>
<dbReference type="InterPro" id="IPR056475">
    <property type="entry name" value="GBD_Hemicentin/VWA7"/>
</dbReference>